<dbReference type="PANTHER" id="PTHR24198">
    <property type="entry name" value="ANKYRIN REPEAT AND PROTEIN KINASE DOMAIN-CONTAINING PROTEIN"/>
    <property type="match status" value="1"/>
</dbReference>
<dbReference type="Gene3D" id="1.25.40.20">
    <property type="entry name" value="Ankyrin repeat-containing domain"/>
    <property type="match status" value="1"/>
</dbReference>
<evidence type="ECO:0000256" key="2">
    <source>
        <dbReference type="ARBA" id="ARBA00023043"/>
    </source>
</evidence>
<gene>
    <name evidence="3" type="ORF">NAEGRDRAFT_75055</name>
</gene>
<protein>
    <submittedName>
        <fullName evidence="3">Predicted protein</fullName>
    </submittedName>
</protein>
<dbReference type="SUPFAM" id="SSF48403">
    <property type="entry name" value="Ankyrin repeat"/>
    <property type="match status" value="1"/>
</dbReference>
<sequence>MSNVERKEEPMEEEISLFDAIGNGDLKKVQSIKDIKLFLYVNKGLGSPLFAACSTERTEIVKLLLSTKGVEVNYGYLKSALYGACETGNLEIVKMLLEIPGISLNKGSALSRACMFGHLEIVKILMEMPSIDVNKDVSKFNKFSKMWK</sequence>
<evidence type="ECO:0000313" key="4">
    <source>
        <dbReference type="Proteomes" id="UP000006671"/>
    </source>
</evidence>
<name>D2W116_NAEGR</name>
<dbReference type="GeneID" id="8856952"/>
<accession>D2W116</accession>
<dbReference type="InParanoid" id="D2W116"/>
<dbReference type="InterPro" id="IPR002110">
    <property type="entry name" value="Ankyrin_rpt"/>
</dbReference>
<evidence type="ECO:0000256" key="1">
    <source>
        <dbReference type="ARBA" id="ARBA00022737"/>
    </source>
</evidence>
<dbReference type="Pfam" id="PF12796">
    <property type="entry name" value="Ank_2"/>
    <property type="match status" value="1"/>
</dbReference>
<dbReference type="AlphaFoldDB" id="D2W116"/>
<dbReference type="EMBL" id="GG738920">
    <property type="protein sequence ID" value="EFC37280.1"/>
    <property type="molecule type" value="Genomic_DNA"/>
</dbReference>
<keyword evidence="1" id="KW-0677">Repeat</keyword>
<keyword evidence="2" id="KW-0040">ANK repeat</keyword>
<dbReference type="STRING" id="5762.D2W116"/>
<reference evidence="3 4" key="1">
    <citation type="journal article" date="2010" name="Cell">
        <title>The genome of Naegleria gruberi illuminates early eukaryotic versatility.</title>
        <authorList>
            <person name="Fritz-Laylin L.K."/>
            <person name="Prochnik S.E."/>
            <person name="Ginger M.L."/>
            <person name="Dacks J.B."/>
            <person name="Carpenter M.L."/>
            <person name="Field M.C."/>
            <person name="Kuo A."/>
            <person name="Paredez A."/>
            <person name="Chapman J."/>
            <person name="Pham J."/>
            <person name="Shu S."/>
            <person name="Neupane R."/>
            <person name="Cipriano M."/>
            <person name="Mancuso J."/>
            <person name="Tu H."/>
            <person name="Salamov A."/>
            <person name="Lindquist E."/>
            <person name="Shapiro H."/>
            <person name="Lucas S."/>
            <person name="Grigoriev I.V."/>
            <person name="Cande W.Z."/>
            <person name="Fulton C."/>
            <person name="Rokhsar D.S."/>
            <person name="Dawson S.C."/>
        </authorList>
    </citation>
    <scope>NUCLEOTIDE SEQUENCE [LARGE SCALE GENOMIC DNA]</scope>
    <source>
        <strain evidence="3 4">NEG-M</strain>
    </source>
</reference>
<dbReference type="KEGG" id="ngr:NAEGRDRAFT_75055"/>
<evidence type="ECO:0000313" key="3">
    <source>
        <dbReference type="EMBL" id="EFC37280.1"/>
    </source>
</evidence>
<dbReference type="Pfam" id="PF00023">
    <property type="entry name" value="Ank"/>
    <property type="match status" value="1"/>
</dbReference>
<dbReference type="RefSeq" id="XP_002670024.1">
    <property type="nucleotide sequence ID" value="XM_002669978.1"/>
</dbReference>
<dbReference type="OrthoDB" id="341259at2759"/>
<proteinExistence type="predicted"/>
<keyword evidence="4" id="KW-1185">Reference proteome</keyword>
<dbReference type="Proteomes" id="UP000006671">
    <property type="component" value="Unassembled WGS sequence"/>
</dbReference>
<dbReference type="InterPro" id="IPR036770">
    <property type="entry name" value="Ankyrin_rpt-contain_sf"/>
</dbReference>
<dbReference type="PANTHER" id="PTHR24198:SF165">
    <property type="entry name" value="ANKYRIN REPEAT-CONTAINING PROTEIN-RELATED"/>
    <property type="match status" value="1"/>
</dbReference>
<dbReference type="SMART" id="SM00248">
    <property type="entry name" value="ANK"/>
    <property type="match status" value="3"/>
</dbReference>
<dbReference type="VEuPathDB" id="AmoebaDB:NAEGRDRAFT_75055"/>
<organism evidence="4">
    <name type="scientific">Naegleria gruberi</name>
    <name type="common">Amoeba</name>
    <dbReference type="NCBI Taxonomy" id="5762"/>
    <lineage>
        <taxon>Eukaryota</taxon>
        <taxon>Discoba</taxon>
        <taxon>Heterolobosea</taxon>
        <taxon>Tetramitia</taxon>
        <taxon>Eutetramitia</taxon>
        <taxon>Vahlkampfiidae</taxon>
        <taxon>Naegleria</taxon>
    </lineage>
</organism>